<keyword evidence="4" id="KW-0067">ATP-binding</keyword>
<keyword evidence="1" id="KW-0547">Nucleotide-binding</keyword>
<dbReference type="PROSITE" id="PS51192">
    <property type="entry name" value="HELICASE_ATP_BIND_1"/>
    <property type="match status" value="1"/>
</dbReference>
<evidence type="ECO:0000313" key="10">
    <source>
        <dbReference type="EMBL" id="CAI3989019.1"/>
    </source>
</evidence>
<dbReference type="InterPro" id="IPR001623">
    <property type="entry name" value="DnaJ_domain"/>
</dbReference>
<dbReference type="GO" id="GO:0004386">
    <property type="term" value="F:helicase activity"/>
    <property type="evidence" value="ECO:0007669"/>
    <property type="project" value="UniProtKB-KW"/>
</dbReference>
<dbReference type="CDD" id="cd06257">
    <property type="entry name" value="DnaJ"/>
    <property type="match status" value="1"/>
</dbReference>
<dbReference type="CDD" id="cd02869">
    <property type="entry name" value="PseudoU_synth_RluA_like"/>
    <property type="match status" value="1"/>
</dbReference>
<dbReference type="SUPFAM" id="SSF46565">
    <property type="entry name" value="Chaperone J-domain"/>
    <property type="match status" value="1"/>
</dbReference>
<dbReference type="PANTHER" id="PTHR18934">
    <property type="entry name" value="ATP-DEPENDENT RNA HELICASE"/>
    <property type="match status" value="1"/>
</dbReference>
<evidence type="ECO:0000256" key="3">
    <source>
        <dbReference type="ARBA" id="ARBA00022806"/>
    </source>
</evidence>
<sequence>MLDSHGDDDGGEVPRIPGDTNAEVLPSKKQKVGAEKQVEEAKPMSKRKKRKLEQLAQKKASKELRGEVLEQLKAIQLTPDQAELLKASQSTRLSKREQKAMAQRRAQLGIPLTSTMKETLKRKPRQVKHQANDQEEDTDADEDDPDELPKAGAKAQPPPEQPVKSVKPQEIKLEVPTTKRPKPSATAGSEPDKLKVETAMALQPLQRVHVERTAEIEEQRARLPAVMMEQEFVEMVLSTDVMLVCGDTGCGKSTQVPQFLYEPISQQHQMRRMIMQLKAFILGGTGAPKLFGYTTGGNPPIAVHVMVAIVASSAEAQPPRLDQAEELFRPHLPCSPKQLRRVYLQLALRYHPDKCHGRGELSSATELFQAIAAVYERLLKLLKPGETGALRVKSQVAAAAELGDLEELERLLKEDPQRAVELDDLGVCPLMFAAAGGQLDAIRLLLSYGADVLAKNPINWTVTLYACLGNHGDVVRWLVQSAGAKVTAHELILTAYTGNSEALAALIELFQEGKGGERAPYLSSELRMENLCCTWLAKVPHNSIWGIRWGESSGTGFLLDLLDTWDLLPADEILPGLCFLKRSPEEHLNCVEQLLAKHIPVDQAEPQRGRSCLQNFVDDVRWHTRKFEDSPAHLLALDRLCEAGDGREFENPEFEQSVRRVGQELNNSGKVGHQVRYDRSNCTKDMRIKFMTDGILLREVQADFLCKKYTAIVIDEAHERGVNCDILIGLLSRAVQQRRKAFEEAVAAGKFDKDKPIDGQAAPPLKLVIMSATLRLCDFTENQQLFPVPPPVLRIDARTFPVTVHFGRRTEEDYIKVLKIHKDLPPGTILVSFPAFSAFSAFQLHCTAAGPCKVFVTGRQEALEEAAAEVAEEEDQTAELDLEASDDEANLSESMNSEAAKDSDDGEGGKRPKKTPKSKIKQKTAAPDPEAEPTTGRALDVTAAANLPNPPAGVEPSAPGKRRKKSRKAAATSATSAASAAPKESKDEEIADEMPELSFAVGEEDVLVLEAEAQAEDAKDAELKNQRKVRMSRLDKSRTAGGVFKGIGFGEGSVPKVLVPGIDKASCPTCIELRQNVEKSILPATCSNLQQPAATCRHLKPGSWRPKLVTSVLGELVKQPSCRTLATADTAWRLLQALGMGTQKLQVELNIFHYNGAINVCQKCSAWELAMAFLEKMPRRSIQPDGISYNAVMGACGEASCWQLVLHLLGDVPLNVISFNTAAKTFDRSGHWQLALRTLDLLRAANFQPDMVSYGSVMNSLAGGYTSFIKACSKEKQWLLAMQMLVSMAEAQVVPDLISCSSAIASCSAQWRISLALFDIAMTAMAPDVPISNALLMSFSSHWKMAMCFLRNLAGLRIRGDEITQNLASDSYIKGTQWPSALGLFDLDHHLPARVLPLDQWQAALRTLGSFITPERVSQAAEHASAQKWQLGLAIFEQMDLAMVQRDERNWNDAVAACQNDAWPLALHALPVLLAARLSPSSTYQAAILGGHNLEMFTKCRDSMTPAAACGTMARLSVNDPRVIHSSMVAASCALDDSWSPQELSFLWWSCAMLGVSNPLLFHKLKEICLISLRLMSSEGLLALAIGASASVNDVIGNDGSQVVLNLLDRAVLYKPPGWEVHDEHLPKQLRTFALEAFPNKAILQDVAHNCGFLHRLDVPNSGLLLLATSYRAYYELQLQLAAGSLQRDYLVLVHGVASLRDLGARVQRRGERSVAGGRGRPSHSKVVEIAKMQSAFTLMYLRIVTGRQHQIRCHLAHVGHPVVCDGLYSSSGTFQSDCGWCPRNWLHRWRLIFHHETRKHQVSMALPADLAKTLEPKVTKVAGRSVQSIPEPSAVHSVLDADVCSAGC</sequence>
<evidence type="ECO:0000259" key="9">
    <source>
        <dbReference type="PROSITE" id="PS51192"/>
    </source>
</evidence>
<feature type="compositionally biased region" description="Basic and acidic residues" evidence="7">
    <location>
        <begin position="899"/>
        <end position="910"/>
    </location>
</feature>
<dbReference type="InterPro" id="IPR027417">
    <property type="entry name" value="P-loop_NTPase"/>
</dbReference>
<dbReference type="SMART" id="SM00271">
    <property type="entry name" value="DnaJ"/>
    <property type="match status" value="1"/>
</dbReference>
<evidence type="ECO:0000256" key="6">
    <source>
        <dbReference type="PROSITE-ProRule" id="PRU00708"/>
    </source>
</evidence>
<dbReference type="InterPro" id="IPR002885">
    <property type="entry name" value="PPR_rpt"/>
</dbReference>
<organism evidence="10">
    <name type="scientific">Cladocopium goreaui</name>
    <dbReference type="NCBI Taxonomy" id="2562237"/>
    <lineage>
        <taxon>Eukaryota</taxon>
        <taxon>Sar</taxon>
        <taxon>Alveolata</taxon>
        <taxon>Dinophyceae</taxon>
        <taxon>Suessiales</taxon>
        <taxon>Symbiodiniaceae</taxon>
        <taxon>Cladocopium</taxon>
    </lineage>
</organism>
<dbReference type="GO" id="GO:0005524">
    <property type="term" value="F:ATP binding"/>
    <property type="evidence" value="ECO:0007669"/>
    <property type="project" value="UniProtKB-KW"/>
</dbReference>
<dbReference type="EMBL" id="CAMXCT030001325">
    <property type="protein sequence ID" value="CAL4776331.1"/>
    <property type="molecule type" value="Genomic_DNA"/>
</dbReference>
<dbReference type="Gene3D" id="1.25.40.10">
    <property type="entry name" value="Tetratricopeptide repeat domain"/>
    <property type="match status" value="2"/>
</dbReference>
<name>A0A9P1CCC5_9DINO</name>
<dbReference type="GO" id="GO:0009982">
    <property type="term" value="F:pseudouridine synthase activity"/>
    <property type="evidence" value="ECO:0007669"/>
    <property type="project" value="InterPro"/>
</dbReference>
<feature type="compositionally biased region" description="Acidic residues" evidence="7">
    <location>
        <begin position="872"/>
        <end position="890"/>
    </location>
</feature>
<dbReference type="GO" id="GO:0005730">
    <property type="term" value="C:nucleolus"/>
    <property type="evidence" value="ECO:0007669"/>
    <property type="project" value="TreeGrafter"/>
</dbReference>
<dbReference type="Gene3D" id="1.25.40.20">
    <property type="entry name" value="Ankyrin repeat-containing domain"/>
    <property type="match status" value="1"/>
</dbReference>
<dbReference type="SUPFAM" id="SSF48403">
    <property type="entry name" value="Ankyrin repeat"/>
    <property type="match status" value="1"/>
</dbReference>
<evidence type="ECO:0000256" key="1">
    <source>
        <dbReference type="ARBA" id="ARBA00022741"/>
    </source>
</evidence>
<dbReference type="InterPro" id="IPR020103">
    <property type="entry name" value="PsdUridine_synth_cat_dom_sf"/>
</dbReference>
<evidence type="ECO:0000256" key="7">
    <source>
        <dbReference type="SAM" id="MobiDB-lite"/>
    </source>
</evidence>
<feature type="repeat" description="PPR" evidence="6">
    <location>
        <begin position="1150"/>
        <end position="1184"/>
    </location>
</feature>
<dbReference type="PROSITE" id="PS50076">
    <property type="entry name" value="DNAJ_2"/>
    <property type="match status" value="1"/>
</dbReference>
<comment type="caution">
    <text evidence="10">The sequence shown here is derived from an EMBL/GenBank/DDBJ whole genome shotgun (WGS) entry which is preliminary data.</text>
</comment>
<evidence type="ECO:0000313" key="12">
    <source>
        <dbReference type="Proteomes" id="UP001152797"/>
    </source>
</evidence>
<dbReference type="Gene3D" id="1.10.287.110">
    <property type="entry name" value="DnaJ domain"/>
    <property type="match status" value="1"/>
</dbReference>
<evidence type="ECO:0000256" key="4">
    <source>
        <dbReference type="ARBA" id="ARBA00022840"/>
    </source>
</evidence>
<reference evidence="11 12" key="2">
    <citation type="submission" date="2024-05" db="EMBL/GenBank/DDBJ databases">
        <authorList>
            <person name="Chen Y."/>
            <person name="Shah S."/>
            <person name="Dougan E. K."/>
            <person name="Thang M."/>
            <person name="Chan C."/>
        </authorList>
    </citation>
    <scope>NUCLEOTIDE SEQUENCE [LARGE SCALE GENOMIC DNA]</scope>
</reference>
<reference evidence="10" key="1">
    <citation type="submission" date="2022-10" db="EMBL/GenBank/DDBJ databases">
        <authorList>
            <person name="Chen Y."/>
            <person name="Dougan E. K."/>
            <person name="Chan C."/>
            <person name="Rhodes N."/>
            <person name="Thang M."/>
        </authorList>
    </citation>
    <scope>NUCLEOTIDE SEQUENCE</scope>
</reference>
<accession>A0A9P1CCC5</accession>
<dbReference type="PANTHER" id="PTHR18934:SF99">
    <property type="entry name" value="ATP-DEPENDENT RNA HELICASE DHX37-RELATED"/>
    <property type="match status" value="1"/>
</dbReference>
<dbReference type="InterPro" id="IPR014001">
    <property type="entry name" value="Helicase_ATP-bd"/>
</dbReference>
<dbReference type="Gene3D" id="3.30.2350.10">
    <property type="entry name" value="Pseudouridine synthase"/>
    <property type="match status" value="1"/>
</dbReference>
<keyword evidence="12" id="KW-1185">Reference proteome</keyword>
<evidence type="ECO:0000256" key="2">
    <source>
        <dbReference type="ARBA" id="ARBA00022801"/>
    </source>
</evidence>
<dbReference type="EMBL" id="CAMXCT010001325">
    <property type="protein sequence ID" value="CAI3989019.1"/>
    <property type="molecule type" value="Genomic_DNA"/>
</dbReference>
<keyword evidence="5" id="KW-0040">ANK repeat</keyword>
<gene>
    <name evidence="10" type="ORF">C1SCF055_LOCUS16121</name>
</gene>
<dbReference type="GO" id="GO:0000462">
    <property type="term" value="P:maturation of SSU-rRNA from tricistronic rRNA transcript (SSU-rRNA, 5.8S rRNA, LSU-rRNA)"/>
    <property type="evidence" value="ECO:0007669"/>
    <property type="project" value="TreeGrafter"/>
</dbReference>
<feature type="domain" description="J" evidence="8">
    <location>
        <begin position="322"/>
        <end position="383"/>
    </location>
</feature>
<dbReference type="Pfam" id="PF13812">
    <property type="entry name" value="PPR_3"/>
    <property type="match status" value="1"/>
</dbReference>
<dbReference type="GO" id="GO:0001522">
    <property type="term" value="P:pseudouridine synthesis"/>
    <property type="evidence" value="ECO:0007669"/>
    <property type="project" value="InterPro"/>
</dbReference>
<dbReference type="GO" id="GO:0016787">
    <property type="term" value="F:hydrolase activity"/>
    <property type="evidence" value="ECO:0007669"/>
    <property type="project" value="UniProtKB-KW"/>
</dbReference>
<dbReference type="Gene3D" id="3.40.50.300">
    <property type="entry name" value="P-loop containing nucleotide triphosphate hydrolases"/>
    <property type="match status" value="2"/>
</dbReference>
<evidence type="ECO:0000313" key="11">
    <source>
        <dbReference type="EMBL" id="CAL4776331.1"/>
    </source>
</evidence>
<dbReference type="SUPFAM" id="SSF52540">
    <property type="entry name" value="P-loop containing nucleoside triphosphate hydrolases"/>
    <property type="match status" value="1"/>
</dbReference>
<dbReference type="InterPro" id="IPR006145">
    <property type="entry name" value="PsdUridine_synth_RsuA/RluA"/>
</dbReference>
<dbReference type="InterPro" id="IPR011990">
    <property type="entry name" value="TPR-like_helical_dom_sf"/>
</dbReference>
<dbReference type="SUPFAM" id="SSF55120">
    <property type="entry name" value="Pseudouridine synthase"/>
    <property type="match status" value="1"/>
</dbReference>
<feature type="region of interest" description="Disordered" evidence="7">
    <location>
        <begin position="872"/>
        <end position="991"/>
    </location>
</feature>
<dbReference type="InterPro" id="IPR036770">
    <property type="entry name" value="Ankyrin_rpt-contain_sf"/>
</dbReference>
<dbReference type="Pfam" id="PF12796">
    <property type="entry name" value="Ank_2"/>
    <property type="match status" value="1"/>
</dbReference>
<dbReference type="InterPro" id="IPR036869">
    <property type="entry name" value="J_dom_sf"/>
</dbReference>
<proteinExistence type="predicted"/>
<protein>
    <submittedName>
        <fullName evidence="11">Probable ATP-dependent RNA helicase DHR1 (DEA H box RNA helicase DHR1) (Extracellular mutant protein 16)</fullName>
    </submittedName>
</protein>
<feature type="repeat" description="ANK" evidence="5">
    <location>
        <begin position="425"/>
        <end position="457"/>
    </location>
</feature>
<dbReference type="InterPro" id="IPR002110">
    <property type="entry name" value="Ankyrin_rpt"/>
</dbReference>
<evidence type="ECO:0000256" key="5">
    <source>
        <dbReference type="PROSITE-ProRule" id="PRU00023"/>
    </source>
</evidence>
<dbReference type="PROSITE" id="PS51375">
    <property type="entry name" value="PPR"/>
    <property type="match status" value="1"/>
</dbReference>
<feature type="compositionally biased region" description="Basic and acidic residues" evidence="7">
    <location>
        <begin position="32"/>
        <end position="43"/>
    </location>
</feature>
<dbReference type="GO" id="GO:0003723">
    <property type="term" value="F:RNA binding"/>
    <property type="evidence" value="ECO:0007669"/>
    <property type="project" value="InterPro"/>
</dbReference>
<dbReference type="PROSITE" id="PS50088">
    <property type="entry name" value="ANK_REPEAT"/>
    <property type="match status" value="1"/>
</dbReference>
<feature type="compositionally biased region" description="Acidic residues" evidence="7">
    <location>
        <begin position="133"/>
        <end position="146"/>
    </location>
</feature>
<keyword evidence="3 11" id="KW-0347">Helicase</keyword>
<dbReference type="Proteomes" id="UP001152797">
    <property type="component" value="Unassembled WGS sequence"/>
</dbReference>
<dbReference type="PROSITE" id="PS50297">
    <property type="entry name" value="ANK_REP_REGION"/>
    <property type="match status" value="1"/>
</dbReference>
<dbReference type="EMBL" id="CAMXCT020001325">
    <property type="protein sequence ID" value="CAL1142394.1"/>
    <property type="molecule type" value="Genomic_DNA"/>
</dbReference>
<feature type="domain" description="Helicase ATP-binding" evidence="9">
    <location>
        <begin position="655"/>
        <end position="792"/>
    </location>
</feature>
<feature type="compositionally biased region" description="Basic residues" evidence="7">
    <location>
        <begin position="911"/>
        <end position="922"/>
    </location>
</feature>
<dbReference type="Pfam" id="PF00849">
    <property type="entry name" value="PseudoU_synth_2"/>
    <property type="match status" value="1"/>
</dbReference>
<feature type="region of interest" description="Disordered" evidence="7">
    <location>
        <begin position="1"/>
        <end position="58"/>
    </location>
</feature>
<keyword evidence="2" id="KW-0378">Hydrolase</keyword>
<feature type="region of interest" description="Disordered" evidence="7">
    <location>
        <begin position="87"/>
        <end position="192"/>
    </location>
</feature>
<feature type="compositionally biased region" description="Low complexity" evidence="7">
    <location>
        <begin position="969"/>
        <end position="982"/>
    </location>
</feature>
<evidence type="ECO:0000259" key="8">
    <source>
        <dbReference type="PROSITE" id="PS50076"/>
    </source>
</evidence>
<dbReference type="OrthoDB" id="432505at2759"/>